<accession>A0AA85FSF8</accession>
<proteinExistence type="inferred from homology"/>
<dbReference type="InterPro" id="IPR003619">
    <property type="entry name" value="MAD_homology1_Dwarfin-type"/>
</dbReference>
<comment type="subcellular location">
    <subcellularLocation>
        <location evidence="1">Nucleus</location>
    </subcellularLocation>
</comment>
<dbReference type="InterPro" id="IPR017855">
    <property type="entry name" value="SMAD-like_dom_sf"/>
</dbReference>
<name>A0AA85FSF8_9TREM</name>
<dbReference type="InterPro" id="IPR036578">
    <property type="entry name" value="SMAD_MH1_sf"/>
</dbReference>
<evidence type="ECO:0000256" key="3">
    <source>
        <dbReference type="ARBA" id="ARBA00022723"/>
    </source>
</evidence>
<sequence>MIRKIVKLRRVTRARERIISLVTDSVTVQAMVLDNLSTVVGIATDEVLKNQGYPDSVEKAILFFLKCSLSKHKCTDPFIHNLYEESPEPLFKLQSNESGDGLQQHQEFSVFSENLSLFDIINAFVYTLSSEDILALDKALKFGRGYYCLMKTPSSFLKSVNFQSDSVKLSDCVHSSEQPEESMEKCNKCIIRNFRPLNPCSRYMVGLTCSQCGTFRSKWTKHDSPPPNNYISKTSVCCIDLLLAVCKAWRWEDLSPGDYLRRIGPCQFSEKHTNSQICLNPYHWSRVLIQDKINEKVHCSRYSSDPDIVCLGLKHINHPNCSNHESHVKGLNTGSEYSKDMMSLLIPPSALSSLSSSSSSTESTSAETQISSIRMDQSYNSVVSYDSITNNSSAPLLTNHDTYAKTKLTYWSPHFLHKMQQKLHMNVMNSVSSLTKWKRLRDNTNFTLSTYLVPSKDFNHTTPPPTTTTTTTTTTTSISSFDDEMHSCSFILSSKNPINDNSLQNSNLHFNRFISNSDHSVTINNEKSDLHSRLSSPSPLHYLKPWANISYWESHHHVGRRWYQITNRKLNIVYNDVNINDDDHNNNDVKDKLYSSPKQAHIHKKNHSNYRSKSQNDYIYLSLLTLYQSNHVKYNCKSGCNRSSNKLFKNNSTTPSITCHTNRISGNNSSVIRSSSKQCKKCYNYVDSFNDTSLTPNLIVHSSMYKSSSGWKQCCRLGSQGISLTLTTYGCVWLSNQALATNLPIFVSSPCFHFHNANSSSSSSSSLNSSAEDFFVDRPVYRVPAGYSLLVFDLSSYENWLQQHSSSSSSASSSSSYRQYSGNNHNGDNNNLSCNSNNSNNIDFDELQKTHLWAKNNNLCKNPIIHISLGKGWGPSYRRPDVTHCPARLEVWINLEHLFPVFISNK</sequence>
<keyword evidence="4" id="KW-0862">Zinc</keyword>
<dbReference type="GO" id="GO:0070411">
    <property type="term" value="F:I-SMAD binding"/>
    <property type="evidence" value="ECO:0007669"/>
    <property type="project" value="TreeGrafter"/>
</dbReference>
<dbReference type="GO" id="GO:0071144">
    <property type="term" value="C:heteromeric SMAD protein complex"/>
    <property type="evidence" value="ECO:0007669"/>
    <property type="project" value="TreeGrafter"/>
</dbReference>
<dbReference type="PROSITE" id="PS51076">
    <property type="entry name" value="MH2"/>
    <property type="match status" value="1"/>
</dbReference>
<evidence type="ECO:0000313" key="10">
    <source>
        <dbReference type="Proteomes" id="UP000050792"/>
    </source>
</evidence>
<comment type="similarity">
    <text evidence="2">Belongs to the dwarfin/SMAD family.</text>
</comment>
<dbReference type="GO" id="GO:0009653">
    <property type="term" value="P:anatomical structure morphogenesis"/>
    <property type="evidence" value="ECO:0007669"/>
    <property type="project" value="TreeGrafter"/>
</dbReference>
<dbReference type="Gene3D" id="2.60.200.10">
    <property type="match status" value="1"/>
</dbReference>
<keyword evidence="7" id="KW-0539">Nucleus</keyword>
<dbReference type="AlphaFoldDB" id="A0AA85FSF8"/>
<keyword evidence="6" id="KW-0804">Transcription</keyword>
<dbReference type="GO" id="GO:0140416">
    <property type="term" value="F:transcription regulator inhibitor activity"/>
    <property type="evidence" value="ECO:0007669"/>
    <property type="project" value="TreeGrafter"/>
</dbReference>
<evidence type="ECO:0000256" key="4">
    <source>
        <dbReference type="ARBA" id="ARBA00022833"/>
    </source>
</evidence>
<feature type="domain" description="MH2" evidence="9">
    <location>
        <begin position="658"/>
        <end position="906"/>
    </location>
</feature>
<dbReference type="InterPro" id="IPR013019">
    <property type="entry name" value="MAD_homology_MH1"/>
</dbReference>
<dbReference type="InterPro" id="IPR013790">
    <property type="entry name" value="Dwarfin"/>
</dbReference>
<reference evidence="11" key="2">
    <citation type="submission" date="2023-11" db="UniProtKB">
        <authorList>
            <consortium name="WormBaseParasite"/>
        </authorList>
    </citation>
    <scope>IDENTIFICATION</scope>
</reference>
<dbReference type="Pfam" id="PF03165">
    <property type="entry name" value="MH1"/>
    <property type="match status" value="1"/>
</dbReference>
<organism evidence="10 11">
    <name type="scientific">Schistosoma rodhaini</name>
    <dbReference type="NCBI Taxonomy" id="6188"/>
    <lineage>
        <taxon>Eukaryota</taxon>
        <taxon>Metazoa</taxon>
        <taxon>Spiralia</taxon>
        <taxon>Lophotrochozoa</taxon>
        <taxon>Platyhelminthes</taxon>
        <taxon>Trematoda</taxon>
        <taxon>Digenea</taxon>
        <taxon>Strigeidida</taxon>
        <taxon>Schistosomatoidea</taxon>
        <taxon>Schistosomatidae</taxon>
        <taxon>Schistosoma</taxon>
    </lineage>
</organism>
<evidence type="ECO:0000256" key="1">
    <source>
        <dbReference type="ARBA" id="ARBA00004123"/>
    </source>
</evidence>
<dbReference type="WBParaSite" id="SRDH1_62950.1">
    <property type="protein sequence ID" value="SRDH1_62950.1"/>
    <property type="gene ID" value="SRDH1_62950"/>
</dbReference>
<dbReference type="GO" id="GO:0030154">
    <property type="term" value="P:cell differentiation"/>
    <property type="evidence" value="ECO:0007669"/>
    <property type="project" value="TreeGrafter"/>
</dbReference>
<dbReference type="SUPFAM" id="SSF56366">
    <property type="entry name" value="SMAD MH1 domain"/>
    <property type="match status" value="1"/>
</dbReference>
<keyword evidence="5" id="KW-0805">Transcription regulation</keyword>
<dbReference type="SUPFAM" id="SSF49879">
    <property type="entry name" value="SMAD/FHA domain"/>
    <property type="match status" value="1"/>
</dbReference>
<dbReference type="GO" id="GO:0046872">
    <property type="term" value="F:metal ion binding"/>
    <property type="evidence" value="ECO:0007669"/>
    <property type="project" value="UniProtKB-KW"/>
</dbReference>
<evidence type="ECO:0000259" key="8">
    <source>
        <dbReference type="PROSITE" id="PS51075"/>
    </source>
</evidence>
<dbReference type="Pfam" id="PF03166">
    <property type="entry name" value="MH2"/>
    <property type="match status" value="1"/>
</dbReference>
<dbReference type="InterPro" id="IPR008984">
    <property type="entry name" value="SMAD_FHA_dom_sf"/>
</dbReference>
<evidence type="ECO:0000256" key="5">
    <source>
        <dbReference type="ARBA" id="ARBA00023015"/>
    </source>
</evidence>
<evidence type="ECO:0000256" key="7">
    <source>
        <dbReference type="ARBA" id="ARBA00023242"/>
    </source>
</evidence>
<evidence type="ECO:0000313" key="11">
    <source>
        <dbReference type="WBParaSite" id="SRDH1_62950.1"/>
    </source>
</evidence>
<dbReference type="PANTHER" id="PTHR13703:SF54">
    <property type="entry name" value="MOTHERS AGAINST DECAPENTAPLEGIC HOMOLOG"/>
    <property type="match status" value="1"/>
</dbReference>
<dbReference type="GO" id="GO:0060395">
    <property type="term" value="P:SMAD protein signal transduction"/>
    <property type="evidence" value="ECO:0007669"/>
    <property type="project" value="TreeGrafter"/>
</dbReference>
<dbReference type="GO" id="GO:0006357">
    <property type="term" value="P:regulation of transcription by RNA polymerase II"/>
    <property type="evidence" value="ECO:0007669"/>
    <property type="project" value="TreeGrafter"/>
</dbReference>
<dbReference type="Proteomes" id="UP000050792">
    <property type="component" value="Unassembled WGS sequence"/>
</dbReference>
<feature type="domain" description="MH1" evidence="8">
    <location>
        <begin position="144"/>
        <end position="293"/>
    </location>
</feature>
<dbReference type="PROSITE" id="PS51075">
    <property type="entry name" value="MH1"/>
    <property type="match status" value="1"/>
</dbReference>
<evidence type="ECO:0000256" key="6">
    <source>
        <dbReference type="ARBA" id="ARBA00023163"/>
    </source>
</evidence>
<reference evidence="10" key="1">
    <citation type="submission" date="2022-06" db="EMBL/GenBank/DDBJ databases">
        <authorList>
            <person name="Berger JAMES D."/>
            <person name="Berger JAMES D."/>
        </authorList>
    </citation>
    <scope>NUCLEOTIDE SEQUENCE [LARGE SCALE GENOMIC DNA]</scope>
</reference>
<protein>
    <recommendedName>
        <fullName evidence="12">Mothers against decapentaplegic homolog</fullName>
    </recommendedName>
</protein>
<keyword evidence="10" id="KW-1185">Reference proteome</keyword>
<keyword evidence="3" id="KW-0479">Metal-binding</keyword>
<evidence type="ECO:0008006" key="12">
    <source>
        <dbReference type="Google" id="ProtNLM"/>
    </source>
</evidence>
<dbReference type="PANTHER" id="PTHR13703">
    <property type="entry name" value="SMAD"/>
    <property type="match status" value="1"/>
</dbReference>
<dbReference type="Gene3D" id="3.90.520.10">
    <property type="entry name" value="SMAD MH1 domain"/>
    <property type="match status" value="1"/>
</dbReference>
<evidence type="ECO:0000256" key="2">
    <source>
        <dbReference type="ARBA" id="ARBA00005545"/>
    </source>
</evidence>
<dbReference type="InterPro" id="IPR001132">
    <property type="entry name" value="SMAD_dom_Dwarfin-type"/>
</dbReference>
<evidence type="ECO:0000259" key="9">
    <source>
        <dbReference type="PROSITE" id="PS51076"/>
    </source>
</evidence>